<comment type="caution">
    <text evidence="2">The sequence shown here is derived from an EMBL/GenBank/DDBJ whole genome shotgun (WGS) entry which is preliminary data.</text>
</comment>
<sequence length="297" mass="31402">MPVERSNASSSSGRQRSGRGGGGGGGRGRGGRAGGPSYRGGRGRGQSRGGRGRGRGRGGSSNHVEPYSAPTYPPQATLYFRSANDPELNTKMDQPGVKSIRFGVDFDVQDQHLLAIVQRPTLAANLAVFALGDSDTGYGGRLSDNAVQSFLSAAPNLVSLQLDACTHLSNATLVHALESCPRLEHLRITGNDKVSGNIDSKALKTIRERPDLGANLKELVLFDQHRLGGHKELKATTNARKGLVIREGETLGDGIADNMIAAMTGGAMMTAWKNGKMVGMDVDDGYYGLGGFDMPFF</sequence>
<evidence type="ECO:0000313" key="3">
    <source>
        <dbReference type="Proteomes" id="UP001383192"/>
    </source>
</evidence>
<protein>
    <submittedName>
        <fullName evidence="2">Uncharacterized protein</fullName>
    </submittedName>
</protein>
<organism evidence="2 3">
    <name type="scientific">Paramarasmius palmivorus</name>
    <dbReference type="NCBI Taxonomy" id="297713"/>
    <lineage>
        <taxon>Eukaryota</taxon>
        <taxon>Fungi</taxon>
        <taxon>Dikarya</taxon>
        <taxon>Basidiomycota</taxon>
        <taxon>Agaricomycotina</taxon>
        <taxon>Agaricomycetes</taxon>
        <taxon>Agaricomycetidae</taxon>
        <taxon>Agaricales</taxon>
        <taxon>Marasmiineae</taxon>
        <taxon>Marasmiaceae</taxon>
        <taxon>Paramarasmius</taxon>
    </lineage>
</organism>
<reference evidence="2 3" key="1">
    <citation type="submission" date="2024-01" db="EMBL/GenBank/DDBJ databases">
        <title>A draft genome for a cacao thread blight-causing isolate of Paramarasmius palmivorus.</title>
        <authorList>
            <person name="Baruah I.K."/>
            <person name="Bukari Y."/>
            <person name="Amoako-Attah I."/>
            <person name="Meinhardt L.W."/>
            <person name="Bailey B.A."/>
            <person name="Cohen S.P."/>
        </authorList>
    </citation>
    <scope>NUCLEOTIDE SEQUENCE [LARGE SCALE GENOMIC DNA]</scope>
    <source>
        <strain evidence="2 3">GH-12</strain>
    </source>
</reference>
<feature type="region of interest" description="Disordered" evidence="1">
    <location>
        <begin position="1"/>
        <end position="75"/>
    </location>
</feature>
<evidence type="ECO:0000313" key="2">
    <source>
        <dbReference type="EMBL" id="KAK7053054.1"/>
    </source>
</evidence>
<proteinExistence type="predicted"/>
<dbReference type="InterPro" id="IPR032675">
    <property type="entry name" value="LRR_dom_sf"/>
</dbReference>
<gene>
    <name evidence="2" type="ORF">VNI00_004375</name>
</gene>
<dbReference type="AlphaFoldDB" id="A0AAW0DN48"/>
<dbReference type="Proteomes" id="UP001383192">
    <property type="component" value="Unassembled WGS sequence"/>
</dbReference>
<dbReference type="Gene3D" id="3.80.10.10">
    <property type="entry name" value="Ribonuclease Inhibitor"/>
    <property type="match status" value="1"/>
</dbReference>
<dbReference type="EMBL" id="JAYKXP010000011">
    <property type="protein sequence ID" value="KAK7053054.1"/>
    <property type="molecule type" value="Genomic_DNA"/>
</dbReference>
<evidence type="ECO:0000256" key="1">
    <source>
        <dbReference type="SAM" id="MobiDB-lite"/>
    </source>
</evidence>
<dbReference type="SUPFAM" id="SSF52047">
    <property type="entry name" value="RNI-like"/>
    <property type="match status" value="1"/>
</dbReference>
<feature type="compositionally biased region" description="Gly residues" evidence="1">
    <location>
        <begin position="18"/>
        <end position="49"/>
    </location>
</feature>
<keyword evidence="3" id="KW-1185">Reference proteome</keyword>
<accession>A0AAW0DN48</accession>
<name>A0AAW0DN48_9AGAR</name>